<feature type="domain" description="N-acetyltransferase" evidence="1">
    <location>
        <begin position="4"/>
        <end position="137"/>
    </location>
</feature>
<dbReference type="PANTHER" id="PTHR43233:SF1">
    <property type="entry name" value="FAMILY N-ACETYLTRANSFERASE, PUTATIVE (AFU_ORTHOLOGUE AFUA_6G03350)-RELATED"/>
    <property type="match status" value="1"/>
</dbReference>
<dbReference type="GO" id="GO:0016747">
    <property type="term" value="F:acyltransferase activity, transferring groups other than amino-acyl groups"/>
    <property type="evidence" value="ECO:0007669"/>
    <property type="project" value="InterPro"/>
</dbReference>
<organism evidence="2 3">
    <name type="scientific">Vibrio ishigakensis</name>
    <dbReference type="NCBI Taxonomy" id="1481914"/>
    <lineage>
        <taxon>Bacteria</taxon>
        <taxon>Pseudomonadati</taxon>
        <taxon>Pseudomonadota</taxon>
        <taxon>Gammaproteobacteria</taxon>
        <taxon>Vibrionales</taxon>
        <taxon>Vibrionaceae</taxon>
        <taxon>Vibrio</taxon>
    </lineage>
</organism>
<dbReference type="Proteomes" id="UP000031671">
    <property type="component" value="Unassembled WGS sequence"/>
</dbReference>
<protein>
    <submittedName>
        <fullName evidence="2">Acrtyltransferase (GNAT) family</fullName>
    </submittedName>
</protein>
<name>A0A0B8NMR4_9VIBR</name>
<dbReference type="PROSITE" id="PS51186">
    <property type="entry name" value="GNAT"/>
    <property type="match status" value="1"/>
</dbReference>
<comment type="caution">
    <text evidence="2">The sequence shown here is derived from an EMBL/GenBank/DDBJ whole genome shotgun (WGS) entry which is preliminary data.</text>
</comment>
<dbReference type="Pfam" id="PF00583">
    <property type="entry name" value="Acetyltransf_1"/>
    <property type="match status" value="1"/>
</dbReference>
<dbReference type="EMBL" id="BBRZ01000020">
    <property type="protein sequence ID" value="GAM55925.1"/>
    <property type="molecule type" value="Genomic_DNA"/>
</dbReference>
<evidence type="ECO:0000313" key="3">
    <source>
        <dbReference type="Proteomes" id="UP000031671"/>
    </source>
</evidence>
<dbReference type="InterPro" id="IPR000182">
    <property type="entry name" value="GNAT_dom"/>
</dbReference>
<keyword evidence="3" id="KW-1185">Reference proteome</keyword>
<dbReference type="InterPro" id="IPR053144">
    <property type="entry name" value="Acetyltransferase_Butenolide"/>
</dbReference>
<dbReference type="SUPFAM" id="SSF55729">
    <property type="entry name" value="Acyl-CoA N-acyltransferases (Nat)"/>
    <property type="match status" value="1"/>
</dbReference>
<keyword evidence="2" id="KW-0808">Transferase</keyword>
<dbReference type="PANTHER" id="PTHR43233">
    <property type="entry name" value="FAMILY N-ACETYLTRANSFERASE, PUTATIVE (AFU_ORTHOLOGUE AFUA_6G03350)-RELATED"/>
    <property type="match status" value="1"/>
</dbReference>
<sequence length="142" mass="16474">MPYQPIFELTHNHTLELLALYRKQWWSTSRTLEQTQLCIENSTLCVGIVNEEQQLIGFARVLSDKVFKALIFDVIVDSDYQGQGISTLNLDCIKTHPSLARVQHFELYCLPDMFDFYRKQGFSDEVSGVKLMRLTNPILDNK</sequence>
<reference evidence="2 3" key="2">
    <citation type="submission" date="2015-01" db="EMBL/GenBank/DDBJ databases">
        <authorList>
            <consortium name="NBRP consortium"/>
            <person name="Sawabe T."/>
            <person name="Meirelles P."/>
            <person name="Feng G."/>
            <person name="Sayaka M."/>
            <person name="Hattori M."/>
            <person name="Ohkuma M."/>
        </authorList>
    </citation>
    <scope>NUCLEOTIDE SEQUENCE [LARGE SCALE GENOMIC DNA]</scope>
    <source>
        <strain evidence="3">JCM 19231</strain>
    </source>
</reference>
<gene>
    <name evidence="2" type="ORF">JCM19231_5072</name>
</gene>
<dbReference type="InterPro" id="IPR016181">
    <property type="entry name" value="Acyl_CoA_acyltransferase"/>
</dbReference>
<dbReference type="CDD" id="cd04301">
    <property type="entry name" value="NAT_SF"/>
    <property type="match status" value="1"/>
</dbReference>
<evidence type="ECO:0000259" key="1">
    <source>
        <dbReference type="PROSITE" id="PS51186"/>
    </source>
</evidence>
<dbReference type="RefSeq" id="WP_261836639.1">
    <property type="nucleotide sequence ID" value="NZ_AP024882.1"/>
</dbReference>
<accession>A0A0B8NMR4</accession>
<reference evidence="2 3" key="1">
    <citation type="submission" date="2015-01" db="EMBL/GenBank/DDBJ databases">
        <title>Vibrio sp. C1 JCM 19231 whole genome shotgun sequence.</title>
        <authorList>
            <person name="Sawabe T."/>
            <person name="Meirelles P."/>
            <person name="Feng G."/>
            <person name="Sayaka M."/>
            <person name="Hattori M."/>
            <person name="Ohkuma M."/>
        </authorList>
    </citation>
    <scope>NUCLEOTIDE SEQUENCE [LARGE SCALE GENOMIC DNA]</scope>
    <source>
        <strain evidence="3">JCM 19231</strain>
    </source>
</reference>
<evidence type="ECO:0000313" key="2">
    <source>
        <dbReference type="EMBL" id="GAM55925.1"/>
    </source>
</evidence>
<dbReference type="Gene3D" id="3.40.630.30">
    <property type="match status" value="1"/>
</dbReference>
<dbReference type="AlphaFoldDB" id="A0A0B8NMR4"/>
<proteinExistence type="predicted"/>